<evidence type="ECO:0000256" key="1">
    <source>
        <dbReference type="SAM" id="Phobius"/>
    </source>
</evidence>
<dbReference type="GeneID" id="98173748"/>
<sequence length="510" mass="57012">MPAKPPTYEEVTDGPPGPLVVRLQVWHFARGGKSPAYNRKLADSFALCNMQDWAARPADDAEPDTSYRDDFAPVEVDFENLHPNASRALLETQVRDLFVRIAPFHVYVCFLSIRICPHIMNIRPIGMAETNRARYTHAFVLNCLDVRARELPLPAGASAEQDELLSLLRTGELALYTLGAVVNTYTLTAQIHSQDQTWPAALQGLTRAEVFQEHVLSRNTLPRHLQTLQDSLQKMPLFSVDTLSRPASTFSVSVSYGTFTSRMNKPDRALRSAWANLSGPLERYRSLADRKMHRVVDKLYQKQRMSNQELYELVLDMRTIALRLPDVQSATIQLLDILLGKYIMCAMISLVCVIVVAIGLLVLFIVWVASPQNVAAAVGTSVMLGGGTLAAILLGVRYWFLACKNKVRHVKSAVECSSRCLNDARAAVAAVFCGEVLKFPLSTIGEHEKRSMLGNLGIDIDALVDWDFQPELLLESIKRFRNFSTDLNRELDEVISPIKRRFSNETGALV</sequence>
<keyword evidence="3" id="KW-1185">Reference proteome</keyword>
<reference evidence="2 3" key="1">
    <citation type="submission" date="2024-09" db="EMBL/GenBank/DDBJ databases">
        <title>Itraconazole resistance in Madurella fahalii resulting from another homologue of gene encoding cytochrome P450 14-alpha sterol demethylase (CYP51).</title>
        <authorList>
            <person name="Yoshioka I."/>
            <person name="Fahal A.H."/>
            <person name="Kaneko S."/>
            <person name="Yaguchi T."/>
        </authorList>
    </citation>
    <scope>NUCLEOTIDE SEQUENCE [LARGE SCALE GENOMIC DNA]</scope>
    <source>
        <strain evidence="2 3">IFM 68171</strain>
    </source>
</reference>
<keyword evidence="1" id="KW-0812">Transmembrane</keyword>
<protein>
    <submittedName>
        <fullName evidence="2">Uncharacterized protein</fullName>
    </submittedName>
</protein>
<evidence type="ECO:0000313" key="3">
    <source>
        <dbReference type="Proteomes" id="UP001628179"/>
    </source>
</evidence>
<organism evidence="2 3">
    <name type="scientific">Madurella fahalii</name>
    <dbReference type="NCBI Taxonomy" id="1157608"/>
    <lineage>
        <taxon>Eukaryota</taxon>
        <taxon>Fungi</taxon>
        <taxon>Dikarya</taxon>
        <taxon>Ascomycota</taxon>
        <taxon>Pezizomycotina</taxon>
        <taxon>Sordariomycetes</taxon>
        <taxon>Sordariomycetidae</taxon>
        <taxon>Sordariales</taxon>
        <taxon>Sordariales incertae sedis</taxon>
        <taxon>Madurella</taxon>
    </lineage>
</organism>
<name>A0ABQ0G4X6_9PEZI</name>
<dbReference type="Proteomes" id="UP001628179">
    <property type="component" value="Unassembled WGS sequence"/>
</dbReference>
<comment type="caution">
    <text evidence="2">The sequence shown here is derived from an EMBL/GenBank/DDBJ whole genome shotgun (WGS) entry which is preliminary data.</text>
</comment>
<feature type="transmembrane region" description="Helical" evidence="1">
    <location>
        <begin position="342"/>
        <end position="368"/>
    </location>
</feature>
<proteinExistence type="predicted"/>
<dbReference type="RefSeq" id="XP_070914526.1">
    <property type="nucleotide sequence ID" value="XM_071058425.1"/>
</dbReference>
<keyword evidence="1" id="KW-0472">Membrane</keyword>
<evidence type="ECO:0000313" key="2">
    <source>
        <dbReference type="EMBL" id="GAB1312793.1"/>
    </source>
</evidence>
<gene>
    <name evidence="2" type="ORF">MFIFM68171_03003</name>
</gene>
<keyword evidence="1" id="KW-1133">Transmembrane helix</keyword>
<dbReference type="EMBL" id="BAAFSV010000002">
    <property type="protein sequence ID" value="GAB1312793.1"/>
    <property type="molecule type" value="Genomic_DNA"/>
</dbReference>
<accession>A0ABQ0G4X6</accession>
<feature type="transmembrane region" description="Helical" evidence="1">
    <location>
        <begin position="374"/>
        <end position="400"/>
    </location>
</feature>